<keyword evidence="3" id="KW-0067">ATP-binding</keyword>
<proteinExistence type="inferred from homology"/>
<dbReference type="InterPro" id="IPR027417">
    <property type="entry name" value="P-loop_NTPase"/>
</dbReference>
<dbReference type="Gene3D" id="3.40.50.300">
    <property type="entry name" value="P-loop containing nucleotide triphosphate hydrolases"/>
    <property type="match status" value="1"/>
</dbReference>
<dbReference type="Gene3D" id="3.30.450.90">
    <property type="match status" value="1"/>
</dbReference>
<feature type="domain" description="Bacterial type II secretion system protein E" evidence="4">
    <location>
        <begin position="411"/>
        <end position="425"/>
    </location>
</feature>
<dbReference type="SMART" id="SM00382">
    <property type="entry name" value="AAA"/>
    <property type="match status" value="1"/>
</dbReference>
<dbReference type="PANTHER" id="PTHR30258:SF1">
    <property type="entry name" value="PROTEIN TRANSPORT PROTEIN HOFB HOMOLOG"/>
    <property type="match status" value="1"/>
</dbReference>
<sequence>MMTSEEENRLRSGFAEREARSDDGFDSRFAGLLGTGLLSLLDLKAAESRARSAGRSVESILLDEFHLSKQDLGLALARRYRMPLLAFSEDLHFPAGRLSGVKAAFLRRNGMIPVWKNAEKSAVLVAMRDPADLQARDAIRRIFPGEPLAFAVALDEDIQRLIDQLERRRRDGAAVDAPGIEALLQGLEPAPGEPEEEREEPSEQDSLIVQLVNRMILDACRQRASDIHIEPRPGKAGTLVRFRVDGVCRVYQTIPARYQRAVVSRIKIMADMDISERRLPQDGKILFKRFGSLDIELRVVTVPLGGLIEDVVLRILPRHAVQSIQKIEMSARDETRFKELISKPYGLVLVVGPTGSGKTTTLHAALAEINRTERKIWTAEDPIEITQDGLRQVQINRRIGYDFAAALRSFLRADPDVIMVGEMRDRETAAIAIEASLTGHLVLSTLHTNSAAETVVRLLEMGLDPCNFADALLGVLAQRLVRSLCRRCRRPQGTDPGYYDALEASYGEGWCGLGETSNGMDLFARGGCPHCNQSGYSGRTAICELLLCTDPIKELIRRGAPVDALNAQAAREGMTTLMQDGVRKVVKGITDLQEVRRVCVR</sequence>
<name>A0A653A3E1_UNCDX</name>
<dbReference type="PROSITE" id="PS00662">
    <property type="entry name" value="T2SP_E"/>
    <property type="match status" value="1"/>
</dbReference>
<dbReference type="GO" id="GO:0016887">
    <property type="term" value="F:ATP hydrolysis activity"/>
    <property type="evidence" value="ECO:0007669"/>
    <property type="project" value="TreeGrafter"/>
</dbReference>
<organism evidence="5">
    <name type="scientific">Uncultured Desulfatiglans sp</name>
    <dbReference type="NCBI Taxonomy" id="1748965"/>
    <lineage>
        <taxon>Bacteria</taxon>
        <taxon>Pseudomonadati</taxon>
        <taxon>Thermodesulfobacteriota</taxon>
        <taxon>Desulfobacteria</taxon>
        <taxon>Desulfatiglandales</taxon>
        <taxon>Desulfatiglandaceae</taxon>
        <taxon>Desulfatiglans</taxon>
        <taxon>environmental samples</taxon>
    </lineage>
</organism>
<dbReference type="Pfam" id="PF00437">
    <property type="entry name" value="T2SSE"/>
    <property type="match status" value="1"/>
</dbReference>
<evidence type="ECO:0000256" key="3">
    <source>
        <dbReference type="ARBA" id="ARBA00022840"/>
    </source>
</evidence>
<dbReference type="GO" id="GO:0005886">
    <property type="term" value="C:plasma membrane"/>
    <property type="evidence" value="ECO:0007669"/>
    <property type="project" value="TreeGrafter"/>
</dbReference>
<dbReference type="Pfam" id="PF05157">
    <property type="entry name" value="MshEN"/>
    <property type="match status" value="1"/>
</dbReference>
<dbReference type="InterPro" id="IPR037257">
    <property type="entry name" value="T2SS_E_N_sf"/>
</dbReference>
<dbReference type="EMBL" id="UPXX01000013">
    <property type="protein sequence ID" value="VBB42540.1"/>
    <property type="molecule type" value="Genomic_DNA"/>
</dbReference>
<dbReference type="AlphaFoldDB" id="A0A653A3E1"/>
<accession>A0A653A3E1</accession>
<dbReference type="InterPro" id="IPR001482">
    <property type="entry name" value="T2SS/T4SS_dom"/>
</dbReference>
<keyword evidence="2" id="KW-0547">Nucleotide-binding</keyword>
<gene>
    <name evidence="5" type="ORF">TRIP_B200680</name>
</gene>
<dbReference type="SUPFAM" id="SSF52540">
    <property type="entry name" value="P-loop containing nucleoside triphosphate hydrolases"/>
    <property type="match status" value="1"/>
</dbReference>
<dbReference type="GO" id="GO:0005524">
    <property type="term" value="F:ATP binding"/>
    <property type="evidence" value="ECO:0007669"/>
    <property type="project" value="UniProtKB-KW"/>
</dbReference>
<dbReference type="CDD" id="cd01129">
    <property type="entry name" value="PulE-GspE-like"/>
    <property type="match status" value="1"/>
</dbReference>
<comment type="similarity">
    <text evidence="1">Belongs to the GSP E family.</text>
</comment>
<dbReference type="InterPro" id="IPR007831">
    <property type="entry name" value="T2SS_GspE_N"/>
</dbReference>
<evidence type="ECO:0000259" key="4">
    <source>
        <dbReference type="PROSITE" id="PS00662"/>
    </source>
</evidence>
<dbReference type="Gene3D" id="3.30.300.160">
    <property type="entry name" value="Type II secretion system, protein E, N-terminal domain"/>
    <property type="match status" value="1"/>
</dbReference>
<dbReference type="PANTHER" id="PTHR30258">
    <property type="entry name" value="TYPE II SECRETION SYSTEM PROTEIN GSPE-RELATED"/>
    <property type="match status" value="1"/>
</dbReference>
<evidence type="ECO:0000256" key="1">
    <source>
        <dbReference type="ARBA" id="ARBA00006611"/>
    </source>
</evidence>
<evidence type="ECO:0000313" key="5">
    <source>
        <dbReference type="EMBL" id="VBB42540.1"/>
    </source>
</evidence>
<evidence type="ECO:0000256" key="2">
    <source>
        <dbReference type="ARBA" id="ARBA00022741"/>
    </source>
</evidence>
<dbReference type="SUPFAM" id="SSF160246">
    <property type="entry name" value="EspE N-terminal domain-like"/>
    <property type="match status" value="1"/>
</dbReference>
<reference evidence="5" key="1">
    <citation type="submission" date="2018-07" db="EMBL/GenBank/DDBJ databases">
        <authorList>
            <consortium name="Genoscope - CEA"/>
            <person name="William W."/>
        </authorList>
    </citation>
    <scope>NUCLEOTIDE SEQUENCE</scope>
    <source>
        <strain evidence="5">IK1</strain>
    </source>
</reference>
<dbReference type="InterPro" id="IPR003593">
    <property type="entry name" value="AAA+_ATPase"/>
</dbReference>
<protein>
    <submittedName>
        <fullName evidence="5">Type II secretion system protein E (Modular protein)</fullName>
    </submittedName>
</protein>